<organism evidence="1 2">
    <name type="scientific">Nicotiana attenuata</name>
    <name type="common">Coyote tobacco</name>
    <dbReference type="NCBI Taxonomy" id="49451"/>
    <lineage>
        <taxon>Eukaryota</taxon>
        <taxon>Viridiplantae</taxon>
        <taxon>Streptophyta</taxon>
        <taxon>Embryophyta</taxon>
        <taxon>Tracheophyta</taxon>
        <taxon>Spermatophyta</taxon>
        <taxon>Magnoliopsida</taxon>
        <taxon>eudicotyledons</taxon>
        <taxon>Gunneridae</taxon>
        <taxon>Pentapetalae</taxon>
        <taxon>asterids</taxon>
        <taxon>lamiids</taxon>
        <taxon>Solanales</taxon>
        <taxon>Solanaceae</taxon>
        <taxon>Nicotianoideae</taxon>
        <taxon>Nicotianeae</taxon>
        <taxon>Nicotiana</taxon>
    </lineage>
</organism>
<proteinExistence type="predicted"/>
<evidence type="ECO:0000313" key="1">
    <source>
        <dbReference type="EMBL" id="OIT00561.1"/>
    </source>
</evidence>
<keyword evidence="2" id="KW-1185">Reference proteome</keyword>
<sequence>MVFSSHLVALFSFFFTFSLLARSFSLRPLPFLVFSTGFRPLPFTNSFLVLSITSRYGEIEKWLIPLFGYGRNQTSILAWQTLDGENCSSWGRGTPRRLCCTTDDFSISFTLSGHYSI</sequence>
<dbReference type="Proteomes" id="UP000187609">
    <property type="component" value="Unassembled WGS sequence"/>
</dbReference>
<evidence type="ECO:0000313" key="2">
    <source>
        <dbReference type="Proteomes" id="UP000187609"/>
    </source>
</evidence>
<gene>
    <name evidence="1" type="ORF">A4A49_02004</name>
</gene>
<dbReference type="EMBL" id="MJEQ01037189">
    <property type="protein sequence ID" value="OIT00561.1"/>
    <property type="molecule type" value="Genomic_DNA"/>
</dbReference>
<accession>A0A1J6IZS4</accession>
<comment type="caution">
    <text evidence="1">The sequence shown here is derived from an EMBL/GenBank/DDBJ whole genome shotgun (WGS) entry which is preliminary data.</text>
</comment>
<reference evidence="1" key="1">
    <citation type="submission" date="2016-11" db="EMBL/GenBank/DDBJ databases">
        <title>The genome of Nicotiana attenuata.</title>
        <authorList>
            <person name="Xu S."/>
            <person name="Brockmoeller T."/>
            <person name="Gaquerel E."/>
            <person name="Navarro A."/>
            <person name="Kuhl H."/>
            <person name="Gase K."/>
            <person name="Ling Z."/>
            <person name="Zhou W."/>
            <person name="Kreitzer C."/>
            <person name="Stanke M."/>
            <person name="Tang H."/>
            <person name="Lyons E."/>
            <person name="Pandey P."/>
            <person name="Pandey S.P."/>
            <person name="Timmermann B."/>
            <person name="Baldwin I.T."/>
        </authorList>
    </citation>
    <scope>NUCLEOTIDE SEQUENCE [LARGE SCALE GENOMIC DNA]</scope>
    <source>
        <strain evidence="1">UT</strain>
    </source>
</reference>
<dbReference type="AlphaFoldDB" id="A0A1J6IZS4"/>
<name>A0A1J6IZS4_NICAT</name>
<protein>
    <submittedName>
        <fullName evidence="1">Uncharacterized protein</fullName>
    </submittedName>
</protein>
<dbReference type="Gramene" id="OIT00561">
    <property type="protein sequence ID" value="OIT00561"/>
    <property type="gene ID" value="A4A49_02004"/>
</dbReference>